<organism evidence="1 2">
    <name type="scientific">Orbilia javanica</name>
    <dbReference type="NCBI Taxonomy" id="47235"/>
    <lineage>
        <taxon>Eukaryota</taxon>
        <taxon>Fungi</taxon>
        <taxon>Dikarya</taxon>
        <taxon>Ascomycota</taxon>
        <taxon>Pezizomycotina</taxon>
        <taxon>Orbiliomycetes</taxon>
        <taxon>Orbiliales</taxon>
        <taxon>Orbiliaceae</taxon>
        <taxon>Orbilia</taxon>
    </lineage>
</organism>
<dbReference type="Proteomes" id="UP001313282">
    <property type="component" value="Unassembled WGS sequence"/>
</dbReference>
<dbReference type="EMBL" id="JAVHNR010000001">
    <property type="protein sequence ID" value="KAK6357707.1"/>
    <property type="molecule type" value="Genomic_DNA"/>
</dbReference>
<dbReference type="PANTHER" id="PTHR42085:SF2">
    <property type="entry name" value="F-BOX DOMAIN-CONTAINING PROTEIN"/>
    <property type="match status" value="1"/>
</dbReference>
<dbReference type="AlphaFoldDB" id="A0AAN8N9F1"/>
<dbReference type="PANTHER" id="PTHR42085">
    <property type="entry name" value="F-BOX DOMAIN-CONTAINING PROTEIN"/>
    <property type="match status" value="1"/>
</dbReference>
<accession>A0AAN8N9F1</accession>
<gene>
    <name evidence="1" type="ORF">TWF718_002016</name>
</gene>
<comment type="caution">
    <text evidence="1">The sequence shown here is derived from an EMBL/GenBank/DDBJ whole genome shotgun (WGS) entry which is preliminary data.</text>
</comment>
<dbReference type="InterPro" id="IPR038883">
    <property type="entry name" value="AN11006-like"/>
</dbReference>
<reference evidence="1 2" key="1">
    <citation type="submission" date="2019-10" db="EMBL/GenBank/DDBJ databases">
        <authorList>
            <person name="Palmer J.M."/>
        </authorList>
    </citation>
    <scope>NUCLEOTIDE SEQUENCE [LARGE SCALE GENOMIC DNA]</scope>
    <source>
        <strain evidence="1 2">TWF718</strain>
    </source>
</reference>
<name>A0AAN8N9F1_9PEZI</name>
<sequence length="355" mass="40923">MNSPFLNVPLEIRNQIYRYLVIFNISPIPKRPKEGNYYARFQKPALDVSILRVNQQIHDEAAKVLYSENIFPIRLRITGDDFCKTGPTRNPYFAVTYQTFWEDLYYGQAIGQDPSVEYWSEVARGDYPFTRITKDEIVPIPSPRYQHLIRRAKIGLYDLRVIAFRQLGPSSGGRPLEPEKLVARDANWRKLVMAILMPFVRGRLDGIISNPENAYLDIEIQAAFIHPTSHAQALSKELTEAEVDALDVKYLKELAYTAWPLTTFAGRSRLIMDHPAARIFEGIKKEALAECDNGEVVFSKEEEEGFKEKNLSEMHSWAIEEGKLVVTDPFDSYPQKKMIRCFPTPRSREDREDSP</sequence>
<keyword evidence="2" id="KW-1185">Reference proteome</keyword>
<evidence type="ECO:0000313" key="2">
    <source>
        <dbReference type="Proteomes" id="UP001313282"/>
    </source>
</evidence>
<protein>
    <submittedName>
        <fullName evidence="1">Uncharacterized protein</fullName>
    </submittedName>
</protein>
<proteinExistence type="predicted"/>
<evidence type="ECO:0000313" key="1">
    <source>
        <dbReference type="EMBL" id="KAK6357707.1"/>
    </source>
</evidence>